<proteinExistence type="predicted"/>
<dbReference type="Proteomes" id="UP000092932">
    <property type="component" value="Chromosome"/>
</dbReference>
<dbReference type="EC" id="2.1.1.-" evidence="2"/>
<name>A0A1B2AAN4_9SPHN</name>
<dbReference type="OrthoDB" id="9787738at2"/>
<dbReference type="RefSeq" id="WP_067676379.1">
    <property type="nucleotide sequence ID" value="NZ_CP016591.1"/>
</dbReference>
<dbReference type="PANTHER" id="PTHR42912">
    <property type="entry name" value="METHYLTRANSFERASE"/>
    <property type="match status" value="1"/>
</dbReference>
<dbReference type="GO" id="GO:0032259">
    <property type="term" value="P:methylation"/>
    <property type="evidence" value="ECO:0007669"/>
    <property type="project" value="UniProtKB-KW"/>
</dbReference>
<feature type="domain" description="Methyltransferase type 11" evidence="1">
    <location>
        <begin position="38"/>
        <end position="116"/>
    </location>
</feature>
<keyword evidence="2" id="KW-0489">Methyltransferase</keyword>
<dbReference type="KEGG" id="ado:A6F68_00701"/>
<sequence>MNAPLYDTIGLDYANLRRPDPRIAAAIETALGDARKVLNVGAGAGSYEPSDREVTALEPSAEMIAQRPAGAAPCVQGVAEALPFEDDSFDAVMGVMTVHHWTDRAAGFAELRRVSRGTIVLCTFDPLAGVQWVLDYFPEMAELDRQFMPTMEEYVERLGAVEISPLPVPHDCTDGFLYAYWRRPEAYLDPLVRKAISSFWLIERVEEGLERLKADLADGTWKARYGHLLGRDSIDAGYRLVVSRG</sequence>
<keyword evidence="3" id="KW-1185">Reference proteome</keyword>
<dbReference type="AlphaFoldDB" id="A0A1B2AAN4"/>
<gene>
    <name evidence="2" type="primary">ycgJ_1</name>
    <name evidence="2" type="ORF">A6F68_00701</name>
</gene>
<organism evidence="2 3">
    <name type="scientific">Tsuneonella dongtanensis</name>
    <dbReference type="NCBI Taxonomy" id="692370"/>
    <lineage>
        <taxon>Bacteria</taxon>
        <taxon>Pseudomonadati</taxon>
        <taxon>Pseudomonadota</taxon>
        <taxon>Alphaproteobacteria</taxon>
        <taxon>Sphingomonadales</taxon>
        <taxon>Erythrobacteraceae</taxon>
        <taxon>Tsuneonella</taxon>
    </lineage>
</organism>
<evidence type="ECO:0000313" key="2">
    <source>
        <dbReference type="EMBL" id="ANY19230.1"/>
    </source>
</evidence>
<dbReference type="Pfam" id="PF08241">
    <property type="entry name" value="Methyltransf_11"/>
    <property type="match status" value="1"/>
</dbReference>
<dbReference type="Gene3D" id="3.40.50.150">
    <property type="entry name" value="Vaccinia Virus protein VP39"/>
    <property type="match status" value="1"/>
</dbReference>
<dbReference type="InterPro" id="IPR050508">
    <property type="entry name" value="Methyltransf_Superfamily"/>
</dbReference>
<dbReference type="EMBL" id="CP016591">
    <property type="protein sequence ID" value="ANY19230.1"/>
    <property type="molecule type" value="Genomic_DNA"/>
</dbReference>
<evidence type="ECO:0000259" key="1">
    <source>
        <dbReference type="Pfam" id="PF08241"/>
    </source>
</evidence>
<dbReference type="InterPro" id="IPR029063">
    <property type="entry name" value="SAM-dependent_MTases_sf"/>
</dbReference>
<reference evidence="2 3" key="1">
    <citation type="submission" date="2016-07" db="EMBL/GenBank/DDBJ databases">
        <title>Complete genome sequence of Altererythrobacter dongtanensis KCTC 22672, a type strain with esterase isolated from tidal flat.</title>
        <authorList>
            <person name="Cheng H."/>
            <person name="Wu Y.-H."/>
            <person name="Zhou P."/>
            <person name="Huo Y.-Y."/>
            <person name="Wang C.-S."/>
            <person name="Xu X.-W."/>
        </authorList>
    </citation>
    <scope>NUCLEOTIDE SEQUENCE [LARGE SCALE GENOMIC DNA]</scope>
    <source>
        <strain evidence="2 3">KCTC 22672</strain>
    </source>
</reference>
<dbReference type="SUPFAM" id="SSF53335">
    <property type="entry name" value="S-adenosyl-L-methionine-dependent methyltransferases"/>
    <property type="match status" value="1"/>
</dbReference>
<dbReference type="CDD" id="cd02440">
    <property type="entry name" value="AdoMet_MTases"/>
    <property type="match status" value="1"/>
</dbReference>
<dbReference type="InterPro" id="IPR013216">
    <property type="entry name" value="Methyltransf_11"/>
</dbReference>
<dbReference type="PANTHER" id="PTHR42912:SF93">
    <property type="entry name" value="N6-ADENOSINE-METHYLTRANSFERASE TMT1A"/>
    <property type="match status" value="1"/>
</dbReference>
<dbReference type="GO" id="GO:0008757">
    <property type="term" value="F:S-adenosylmethionine-dependent methyltransferase activity"/>
    <property type="evidence" value="ECO:0007669"/>
    <property type="project" value="InterPro"/>
</dbReference>
<keyword evidence="2" id="KW-0808">Transferase</keyword>
<evidence type="ECO:0000313" key="3">
    <source>
        <dbReference type="Proteomes" id="UP000092932"/>
    </source>
</evidence>
<dbReference type="STRING" id="692370.A6F68_00701"/>
<accession>A0A1B2AAN4</accession>
<protein>
    <submittedName>
        <fullName evidence="2">Putative methyltransferase YcgJ</fullName>
        <ecNumber evidence="2">2.1.1.-</ecNumber>
    </submittedName>
</protein>